<proteinExistence type="predicted"/>
<dbReference type="Pfam" id="PF02811">
    <property type="entry name" value="PHP"/>
    <property type="match status" value="1"/>
</dbReference>
<dbReference type="CDD" id="cd07438">
    <property type="entry name" value="PHP_HisPPase_AMP"/>
    <property type="match status" value="1"/>
</dbReference>
<dbReference type="InterPro" id="IPR003141">
    <property type="entry name" value="Pol/His_phosphatase_N"/>
</dbReference>
<dbReference type="AlphaFoldDB" id="A0A6J4MKF2"/>
<dbReference type="SMART" id="SM00481">
    <property type="entry name" value="POLIIIAc"/>
    <property type="match status" value="1"/>
</dbReference>
<sequence>MTAPAARDAAPADRLVDLHSHSTASDGALPPTAVVEAAAAAGLAALALTDHDTMAGVAEAQAAGARLGVRIVPGVELSALHLEREIHMLALHVERSDELEAQLTEFRAGRVRRAEEMVAKLRGLGAPITMDAVLAHAGRGAVGRPHVARALVDSGFVRDQREAFDRYIGNGRPAIVAKEALYAADAIDLVHAAGGIAVFAHPGRDGTRAVIEPLVGYGLDGLEILHPSQSGEDMARLGALAHHFDLVSSGGSDWHGTTDGFRTLGQMRVPYAVLEQQEARADRRRAERRVA</sequence>
<accession>A0A6J4MKF2</accession>
<dbReference type="InterPro" id="IPR052018">
    <property type="entry name" value="PHP_domain"/>
</dbReference>
<organism evidence="2">
    <name type="scientific">uncultured Gemmatimonadaceae bacterium</name>
    <dbReference type="NCBI Taxonomy" id="246130"/>
    <lineage>
        <taxon>Bacteria</taxon>
        <taxon>Pseudomonadati</taxon>
        <taxon>Gemmatimonadota</taxon>
        <taxon>Gemmatimonadia</taxon>
        <taxon>Gemmatimonadales</taxon>
        <taxon>Gemmatimonadaceae</taxon>
        <taxon>environmental samples</taxon>
    </lineage>
</organism>
<dbReference type="PANTHER" id="PTHR42924">
    <property type="entry name" value="EXONUCLEASE"/>
    <property type="match status" value="1"/>
</dbReference>
<dbReference type="GO" id="GO:0004534">
    <property type="term" value="F:5'-3' RNA exonuclease activity"/>
    <property type="evidence" value="ECO:0007669"/>
    <property type="project" value="TreeGrafter"/>
</dbReference>
<dbReference type="EMBL" id="CADCTU010000900">
    <property type="protein sequence ID" value="CAA9362244.1"/>
    <property type="molecule type" value="Genomic_DNA"/>
</dbReference>
<dbReference type="Gene3D" id="3.20.20.140">
    <property type="entry name" value="Metal-dependent hydrolases"/>
    <property type="match status" value="1"/>
</dbReference>
<gene>
    <name evidence="2" type="ORF">AVDCRST_MAG11-4199</name>
</gene>
<evidence type="ECO:0000313" key="2">
    <source>
        <dbReference type="EMBL" id="CAA9362244.1"/>
    </source>
</evidence>
<name>A0A6J4MKF2_9BACT</name>
<dbReference type="PANTHER" id="PTHR42924:SF3">
    <property type="entry name" value="POLYMERASE_HISTIDINOL PHOSPHATASE N-TERMINAL DOMAIN-CONTAINING PROTEIN"/>
    <property type="match status" value="1"/>
</dbReference>
<dbReference type="Gene3D" id="1.10.150.650">
    <property type="match status" value="1"/>
</dbReference>
<protein>
    <submittedName>
        <fullName evidence="2">FIG00031715: Predicted metal-dependent phosphoesterases (PHP family)</fullName>
    </submittedName>
</protein>
<dbReference type="InterPro" id="IPR004013">
    <property type="entry name" value="PHP_dom"/>
</dbReference>
<feature type="domain" description="Polymerase/histidinol phosphatase N-terminal" evidence="1">
    <location>
        <begin position="16"/>
        <end position="81"/>
    </location>
</feature>
<dbReference type="SUPFAM" id="SSF89550">
    <property type="entry name" value="PHP domain-like"/>
    <property type="match status" value="1"/>
</dbReference>
<evidence type="ECO:0000259" key="1">
    <source>
        <dbReference type="SMART" id="SM00481"/>
    </source>
</evidence>
<dbReference type="InterPro" id="IPR016195">
    <property type="entry name" value="Pol/histidinol_Pase-like"/>
</dbReference>
<dbReference type="GO" id="GO:0035312">
    <property type="term" value="F:5'-3' DNA exonuclease activity"/>
    <property type="evidence" value="ECO:0007669"/>
    <property type="project" value="TreeGrafter"/>
</dbReference>
<reference evidence="2" key="1">
    <citation type="submission" date="2020-02" db="EMBL/GenBank/DDBJ databases">
        <authorList>
            <person name="Meier V. D."/>
        </authorList>
    </citation>
    <scope>NUCLEOTIDE SEQUENCE</scope>
    <source>
        <strain evidence="2">AVDCRST_MAG11</strain>
    </source>
</reference>